<dbReference type="Proteomes" id="UP001280581">
    <property type="component" value="Unassembled WGS sequence"/>
</dbReference>
<comment type="caution">
    <text evidence="8">The sequence shown here is derived from an EMBL/GenBank/DDBJ whole genome shotgun (WGS) entry which is preliminary data.</text>
</comment>
<dbReference type="Pfam" id="PF07690">
    <property type="entry name" value="MFS_1"/>
    <property type="match status" value="1"/>
</dbReference>
<feature type="transmembrane region" description="Helical" evidence="6">
    <location>
        <begin position="150"/>
        <end position="170"/>
    </location>
</feature>
<feature type="transmembrane region" description="Helical" evidence="6">
    <location>
        <begin position="114"/>
        <end position="138"/>
    </location>
</feature>
<proteinExistence type="predicted"/>
<feature type="transmembrane region" description="Helical" evidence="6">
    <location>
        <begin position="392"/>
        <end position="416"/>
    </location>
</feature>
<dbReference type="EMBL" id="WVTA01000003">
    <property type="protein sequence ID" value="KAK3214698.1"/>
    <property type="molecule type" value="Genomic_DNA"/>
</dbReference>
<evidence type="ECO:0000256" key="4">
    <source>
        <dbReference type="ARBA" id="ARBA00023136"/>
    </source>
</evidence>
<dbReference type="CDD" id="cd17323">
    <property type="entry name" value="MFS_Tpo1_MDR_like"/>
    <property type="match status" value="1"/>
</dbReference>
<keyword evidence="3 6" id="KW-1133">Transmembrane helix</keyword>
<feature type="transmembrane region" description="Helical" evidence="6">
    <location>
        <begin position="214"/>
        <end position="232"/>
    </location>
</feature>
<feature type="transmembrane region" description="Helical" evidence="6">
    <location>
        <begin position="470"/>
        <end position="493"/>
    </location>
</feature>
<dbReference type="InterPro" id="IPR011701">
    <property type="entry name" value="MFS"/>
</dbReference>
<dbReference type="PROSITE" id="PS50850">
    <property type="entry name" value="MFS"/>
    <property type="match status" value="1"/>
</dbReference>
<feature type="transmembrane region" description="Helical" evidence="6">
    <location>
        <begin position="514"/>
        <end position="531"/>
    </location>
</feature>
<feature type="region of interest" description="Disordered" evidence="5">
    <location>
        <begin position="1"/>
        <end position="34"/>
    </location>
</feature>
<evidence type="ECO:0000259" key="7">
    <source>
        <dbReference type="PROSITE" id="PS50850"/>
    </source>
</evidence>
<reference evidence="8 9" key="1">
    <citation type="submission" date="2021-02" db="EMBL/GenBank/DDBJ databases">
        <title>Genome assembly of Pseudopithomyces chartarum.</title>
        <authorList>
            <person name="Jauregui R."/>
            <person name="Singh J."/>
            <person name="Voisey C."/>
        </authorList>
    </citation>
    <scope>NUCLEOTIDE SEQUENCE [LARGE SCALE GENOMIC DNA]</scope>
    <source>
        <strain evidence="8 9">AGR01</strain>
    </source>
</reference>
<evidence type="ECO:0000256" key="5">
    <source>
        <dbReference type="SAM" id="MobiDB-lite"/>
    </source>
</evidence>
<evidence type="ECO:0000256" key="1">
    <source>
        <dbReference type="ARBA" id="ARBA00004141"/>
    </source>
</evidence>
<dbReference type="InterPro" id="IPR036259">
    <property type="entry name" value="MFS_trans_sf"/>
</dbReference>
<organism evidence="8 9">
    <name type="scientific">Pseudopithomyces chartarum</name>
    <dbReference type="NCBI Taxonomy" id="1892770"/>
    <lineage>
        <taxon>Eukaryota</taxon>
        <taxon>Fungi</taxon>
        <taxon>Dikarya</taxon>
        <taxon>Ascomycota</taxon>
        <taxon>Pezizomycotina</taxon>
        <taxon>Dothideomycetes</taxon>
        <taxon>Pleosporomycetidae</taxon>
        <taxon>Pleosporales</taxon>
        <taxon>Massarineae</taxon>
        <taxon>Didymosphaeriaceae</taxon>
        <taxon>Pseudopithomyces</taxon>
    </lineage>
</organism>
<dbReference type="Gene3D" id="1.20.1250.20">
    <property type="entry name" value="MFS general substrate transporter like domains"/>
    <property type="match status" value="1"/>
</dbReference>
<evidence type="ECO:0000256" key="6">
    <source>
        <dbReference type="SAM" id="Phobius"/>
    </source>
</evidence>
<feature type="transmembrane region" description="Helical" evidence="6">
    <location>
        <begin position="272"/>
        <end position="290"/>
    </location>
</feature>
<name>A0AAN6M2M9_9PLEO</name>
<dbReference type="AlphaFoldDB" id="A0AAN6M2M9"/>
<sequence length="574" mass="63033">MPDFEKESPESSSHRGRTEESVESIDTENVAKELDIEPEADAISVAHSKTTTISGHDEGKMTAKPENRATLTRTTSVIPEAVIVDRKNRRGLFGRFTLIPEVENSCHYARKTKWFITAIVAGCAMGAPMGSAIVMPALQDIAVGFGSSSTVANMSVAVYMLSMAIFPLWWSSFSETVGRRTIYIISFTLFTIFAILSAVSTNMAMFIVMRTFSGGAAASVQAVGAGSVADIWETKERGKAMGMFYLGPLCGPLFAPIIGGVLAQTLGWRSTQWFLAIYGAVTLIIIIFAMPETLRKKSPASAPAQHPTVDTTAARPELVRVSTRQSVQVATRTTLKTLRRYFIDPLVVITWLRYPPVALTVYYASITFGSLYCLNISIEASFSVAPYNFKTIIVGLLYIPNSLGYILASIFGGKWIDKIMHREARKIGRYDSNGKLVLRPEDRMRENAWIAAVLWPGALLWYGWTVQHGVIWIVPMIANFFFGVGSMLIFALASTMLTEFMPKRASSGIALNNFVRNICSFTGAVVAQPVIHAIGNGWFMTILGVWSLVTGLMVVWAMGQFGPRWRDKMVAALG</sequence>
<evidence type="ECO:0000313" key="9">
    <source>
        <dbReference type="Proteomes" id="UP001280581"/>
    </source>
</evidence>
<feature type="transmembrane region" description="Helical" evidence="6">
    <location>
        <begin position="182"/>
        <end position="208"/>
    </location>
</feature>
<evidence type="ECO:0000256" key="2">
    <source>
        <dbReference type="ARBA" id="ARBA00022692"/>
    </source>
</evidence>
<dbReference type="GO" id="GO:0015203">
    <property type="term" value="F:polyamine transmembrane transporter activity"/>
    <property type="evidence" value="ECO:0007669"/>
    <property type="project" value="TreeGrafter"/>
</dbReference>
<dbReference type="PANTHER" id="PTHR23502:SF5">
    <property type="entry name" value="QUINIDINE RESISTANCE PROTEIN 3"/>
    <property type="match status" value="1"/>
</dbReference>
<feature type="domain" description="Major facilitator superfamily (MFS) profile" evidence="7">
    <location>
        <begin position="116"/>
        <end position="562"/>
    </location>
</feature>
<feature type="transmembrane region" description="Helical" evidence="6">
    <location>
        <begin position="244"/>
        <end position="266"/>
    </location>
</feature>
<accession>A0AAN6M2M9</accession>
<feature type="transmembrane region" description="Helical" evidence="6">
    <location>
        <begin position="346"/>
        <end position="372"/>
    </location>
</feature>
<keyword evidence="9" id="KW-1185">Reference proteome</keyword>
<keyword evidence="2 6" id="KW-0812">Transmembrane</keyword>
<dbReference type="PANTHER" id="PTHR23502">
    <property type="entry name" value="MAJOR FACILITATOR SUPERFAMILY"/>
    <property type="match status" value="1"/>
</dbReference>
<gene>
    <name evidence="8" type="ORF">GRF29_19g1014860</name>
</gene>
<dbReference type="GO" id="GO:0005886">
    <property type="term" value="C:plasma membrane"/>
    <property type="evidence" value="ECO:0007669"/>
    <property type="project" value="TreeGrafter"/>
</dbReference>
<comment type="subcellular location">
    <subcellularLocation>
        <location evidence="1">Membrane</location>
        <topology evidence="1">Multi-pass membrane protein</topology>
    </subcellularLocation>
</comment>
<dbReference type="GO" id="GO:0010509">
    <property type="term" value="P:intracellular polyamine homeostasis"/>
    <property type="evidence" value="ECO:0007669"/>
    <property type="project" value="TreeGrafter"/>
</dbReference>
<dbReference type="InterPro" id="IPR020846">
    <property type="entry name" value="MFS_dom"/>
</dbReference>
<dbReference type="SUPFAM" id="SSF103473">
    <property type="entry name" value="MFS general substrate transporter"/>
    <property type="match status" value="1"/>
</dbReference>
<keyword evidence="4 6" id="KW-0472">Membrane</keyword>
<evidence type="ECO:0000313" key="8">
    <source>
        <dbReference type="EMBL" id="KAK3214698.1"/>
    </source>
</evidence>
<feature type="transmembrane region" description="Helical" evidence="6">
    <location>
        <begin position="448"/>
        <end position="464"/>
    </location>
</feature>
<feature type="compositionally biased region" description="Basic and acidic residues" evidence="5">
    <location>
        <begin position="1"/>
        <end position="20"/>
    </location>
</feature>
<protein>
    <recommendedName>
        <fullName evidence="7">Major facilitator superfamily (MFS) profile domain-containing protein</fullName>
    </recommendedName>
</protein>
<feature type="transmembrane region" description="Helical" evidence="6">
    <location>
        <begin position="537"/>
        <end position="559"/>
    </location>
</feature>
<evidence type="ECO:0000256" key="3">
    <source>
        <dbReference type="ARBA" id="ARBA00022989"/>
    </source>
</evidence>